<keyword evidence="2" id="KW-1185">Reference proteome</keyword>
<dbReference type="EMBL" id="LJDB01000016">
    <property type="protein sequence ID" value="ONI42270.1"/>
    <property type="molecule type" value="Genomic_DNA"/>
</dbReference>
<dbReference type="Proteomes" id="UP000188605">
    <property type="component" value="Unassembled WGS sequence"/>
</dbReference>
<gene>
    <name evidence="1" type="ORF">AN396_02115</name>
</gene>
<comment type="caution">
    <text evidence="1">The sequence shown here is derived from an EMBL/GenBank/DDBJ whole genome shotgun (WGS) entry which is preliminary data.</text>
</comment>
<protein>
    <submittedName>
        <fullName evidence="1">Riboflavin biosynthesis protein RibF</fullName>
    </submittedName>
</protein>
<reference evidence="1" key="1">
    <citation type="submission" date="2016-08" db="EMBL/GenBank/DDBJ databases">
        <authorList>
            <person name="Ngugi D.K."/>
            <person name="Miyake S."/>
            <person name="Stingl U."/>
        </authorList>
    </citation>
    <scope>NUCLEOTIDE SEQUENCE</scope>
    <source>
        <strain evidence="1">SCG-B11WGA-EpuloA1</strain>
    </source>
</reference>
<accession>A0ACC8XFQ2</accession>
<proteinExistence type="predicted"/>
<name>A0ACC8XFQ2_9FIRM</name>
<evidence type="ECO:0000313" key="1">
    <source>
        <dbReference type="EMBL" id="ONI42270.1"/>
    </source>
</evidence>
<organism evidence="1 2">
    <name type="scientific">Candidatus Epulonipiscium fishelsonii</name>
    <dbReference type="NCBI Taxonomy" id="77094"/>
    <lineage>
        <taxon>Bacteria</taxon>
        <taxon>Bacillati</taxon>
        <taxon>Bacillota</taxon>
        <taxon>Clostridia</taxon>
        <taxon>Lachnospirales</taxon>
        <taxon>Lachnospiraceae</taxon>
        <taxon>Candidatus Epulonipiscium</taxon>
    </lineage>
</organism>
<sequence>MQLKKSNIVVLGNFDGLHRGHQQLFECAKVEAKKQTPEAEVIGLSFFPPPSWVLAQNPKQLLTSSEEKRDRLIQIGINKFIEYPFNNIVAKMSPEEFFRGVLLEQLNAKTIVIGNNYYFGKNKVGNASYMEQLGKKYNVNICIVKDIKDNNTIISSTQIRALIAQGKMLEAQTLLGYPYMITGEIVHGRALGKTIGFPTANISANLYKVYPPNGVYATKFKVKNKLYTSITNVGNNPTVKGVEKTVETNIFNFNENIYGEIATVYFFDYLRPEKRFDGLDELIKQISIDKEKVKILSYSSPL</sequence>
<evidence type="ECO:0000313" key="2">
    <source>
        <dbReference type="Proteomes" id="UP000188605"/>
    </source>
</evidence>